<feature type="repeat" description="WD" evidence="8">
    <location>
        <begin position="664"/>
        <end position="705"/>
    </location>
</feature>
<dbReference type="InterPro" id="IPR018181">
    <property type="entry name" value="Heat_shock_70_CS"/>
</dbReference>
<dbReference type="PANTHER" id="PTHR19848:SF8">
    <property type="entry name" value="F-BOX AND WD REPEAT DOMAIN CONTAINING 7"/>
    <property type="match status" value="1"/>
</dbReference>
<dbReference type="Proteomes" id="UP001501676">
    <property type="component" value="Unassembled WGS sequence"/>
</dbReference>
<dbReference type="RefSeq" id="WP_345726888.1">
    <property type="nucleotide sequence ID" value="NZ_BAAAYN010000006.1"/>
</dbReference>
<gene>
    <name evidence="10" type="ORF">GCM10020369_11340</name>
</gene>
<feature type="repeat" description="WD" evidence="8">
    <location>
        <begin position="534"/>
        <end position="566"/>
    </location>
</feature>
<dbReference type="InterPro" id="IPR013126">
    <property type="entry name" value="Hsp_70_fam"/>
</dbReference>
<reference evidence="11" key="1">
    <citation type="journal article" date="2019" name="Int. J. Syst. Evol. Microbiol.">
        <title>The Global Catalogue of Microorganisms (GCM) 10K type strain sequencing project: providing services to taxonomists for standard genome sequencing and annotation.</title>
        <authorList>
            <consortium name="The Broad Institute Genomics Platform"/>
            <consortium name="The Broad Institute Genome Sequencing Center for Infectious Disease"/>
            <person name="Wu L."/>
            <person name="Ma J."/>
        </authorList>
    </citation>
    <scope>NUCLEOTIDE SEQUENCE [LARGE SCALE GENOMIC DNA]</scope>
    <source>
        <strain evidence="11">JCM 9458</strain>
    </source>
</reference>
<dbReference type="InterPro" id="IPR019775">
    <property type="entry name" value="WD40_repeat_CS"/>
</dbReference>
<dbReference type="PROSITE" id="PS01036">
    <property type="entry name" value="HSP70_3"/>
    <property type="match status" value="1"/>
</dbReference>
<dbReference type="InterPro" id="IPR020472">
    <property type="entry name" value="WD40_PAC1"/>
</dbReference>
<keyword evidence="11" id="KW-1185">Reference proteome</keyword>
<dbReference type="PRINTS" id="PR00301">
    <property type="entry name" value="HEATSHOCK70"/>
</dbReference>
<evidence type="ECO:0000256" key="2">
    <source>
        <dbReference type="ARBA" id="ARBA00022574"/>
    </source>
</evidence>
<dbReference type="PROSITE" id="PS50082">
    <property type="entry name" value="WD_REPEATS_2"/>
    <property type="match status" value="5"/>
</dbReference>
<keyword evidence="4" id="KW-0547">Nucleotide-binding</keyword>
<protein>
    <recommendedName>
        <fullName evidence="12">Hsp70 family protein</fullName>
    </recommendedName>
</protein>
<keyword evidence="6" id="KW-0346">Stress response</keyword>
<keyword evidence="2 8" id="KW-0853">WD repeat</keyword>
<evidence type="ECO:0000313" key="11">
    <source>
        <dbReference type="Proteomes" id="UP001501676"/>
    </source>
</evidence>
<dbReference type="SUPFAM" id="SSF53067">
    <property type="entry name" value="Actin-like ATPase domain"/>
    <property type="match status" value="2"/>
</dbReference>
<dbReference type="Pfam" id="PF00012">
    <property type="entry name" value="HSP70"/>
    <property type="match status" value="1"/>
</dbReference>
<dbReference type="PRINTS" id="PR00320">
    <property type="entry name" value="GPROTEINBRPT"/>
</dbReference>
<dbReference type="Pfam" id="PF00400">
    <property type="entry name" value="WD40"/>
    <property type="match status" value="6"/>
</dbReference>
<dbReference type="InterPro" id="IPR001680">
    <property type="entry name" value="WD40_rpt"/>
</dbReference>
<comment type="similarity">
    <text evidence="1">Belongs to the heat shock protein 70 family.</text>
</comment>
<keyword evidence="5" id="KW-0067">ATP-binding</keyword>
<dbReference type="Gene3D" id="2.130.10.10">
    <property type="entry name" value="YVTN repeat-like/Quinoprotein amine dehydrogenase"/>
    <property type="match status" value="3"/>
</dbReference>
<feature type="repeat" description="WD" evidence="8">
    <location>
        <begin position="621"/>
        <end position="662"/>
    </location>
</feature>
<evidence type="ECO:0000256" key="4">
    <source>
        <dbReference type="ARBA" id="ARBA00022741"/>
    </source>
</evidence>
<dbReference type="PROSITE" id="PS50294">
    <property type="entry name" value="WD_REPEATS_REGION"/>
    <property type="match status" value="4"/>
</dbReference>
<proteinExistence type="inferred from homology"/>
<dbReference type="CDD" id="cd00200">
    <property type="entry name" value="WD40"/>
    <property type="match status" value="1"/>
</dbReference>
<evidence type="ECO:0000256" key="1">
    <source>
        <dbReference type="ARBA" id="ARBA00007381"/>
    </source>
</evidence>
<evidence type="ECO:0000256" key="3">
    <source>
        <dbReference type="ARBA" id="ARBA00022737"/>
    </source>
</evidence>
<evidence type="ECO:0000313" key="10">
    <source>
        <dbReference type="EMBL" id="GAA3383850.1"/>
    </source>
</evidence>
<evidence type="ECO:0000256" key="9">
    <source>
        <dbReference type="SAM" id="MobiDB-lite"/>
    </source>
</evidence>
<dbReference type="InterPro" id="IPR043129">
    <property type="entry name" value="ATPase_NBD"/>
</dbReference>
<feature type="region of interest" description="Disordered" evidence="9">
    <location>
        <begin position="373"/>
        <end position="399"/>
    </location>
</feature>
<dbReference type="EMBL" id="BAAAYN010000006">
    <property type="protein sequence ID" value="GAA3383850.1"/>
    <property type="molecule type" value="Genomic_DNA"/>
</dbReference>
<evidence type="ECO:0000256" key="6">
    <source>
        <dbReference type="ARBA" id="ARBA00023016"/>
    </source>
</evidence>
<dbReference type="Gene3D" id="3.90.640.10">
    <property type="entry name" value="Actin, Chain A, domain 4"/>
    <property type="match status" value="1"/>
</dbReference>
<dbReference type="PANTHER" id="PTHR19848">
    <property type="entry name" value="WD40 REPEAT PROTEIN"/>
    <property type="match status" value="1"/>
</dbReference>
<organism evidence="10 11">
    <name type="scientific">Cryptosporangium minutisporangium</name>
    <dbReference type="NCBI Taxonomy" id="113569"/>
    <lineage>
        <taxon>Bacteria</taxon>
        <taxon>Bacillati</taxon>
        <taxon>Actinomycetota</taxon>
        <taxon>Actinomycetes</taxon>
        <taxon>Cryptosporangiales</taxon>
        <taxon>Cryptosporangiaceae</taxon>
        <taxon>Cryptosporangium</taxon>
    </lineage>
</organism>
<sequence length="742" mass="78476">MAAEGFRLGIDFGTSHTVAVLRGSDGRVRPLLFDASPLLPSAVFAGRELLTGADAERAGLVAPAGLEPNPKRRIDDGTVWLGGREVPVVDLVAAVLRRVVEEARRVAGGPLSEVVLTHPAGWQRTRLGLLADAAERAGLGAVGFVPEPVAAAAYFAQVLGEEIPPGQCLVVYDFGAGTFDVSVVRPRGQDHEVVASAGLPELGGLDLDALVVAHARTLTGDAADPWARLDRPQTLAEQHAHHLLWRGARAAKEQLSRHSTADVHVPLAESAVHLTREEFETAARPPLERTTSLTRRVLAEAGLPPEEIGGVFLVGGSSRIPLVATLLHRAVRTPPTALDHPELVVAEGCLYATATRPMLAAAAVPPAEATVAPDGDAATAAQPVSVSPAPRPYSLETPDLPARHPATALRRIPRPAWLTTAAILVLVVAFWIVNPSDDGGVTGAKLLATLDGDGAVRSVEFNSDGTEVLTGGDTRMPERWNLERRTVIDTFPLQYSLPVSEVAYSRDGTTMAFVGGPLHYWSVAMQLRTGGDDRHEQTVGVTAVAFSPIDDLIATGDNHGDVLFWDTARNLMDGDRMQVYEDGDVTDVAFSPDGQFLATAGSDGGIHLWDVLNRETVGAALLGHEGVVLGMAFSPDGKTLVSGGADGTVRLWEVGDREPIGDPLTGHDGQVFEVAFNPDGQTVASAGADGTARLWDVVEQEQIGNALTGHRSEVYDVAFSLDGGRLATASEDTTTRIWELEH</sequence>
<dbReference type="InterPro" id="IPR036322">
    <property type="entry name" value="WD40_repeat_dom_sf"/>
</dbReference>
<dbReference type="InterPro" id="IPR015943">
    <property type="entry name" value="WD40/YVTN_repeat-like_dom_sf"/>
</dbReference>
<feature type="repeat" description="WD" evidence="8">
    <location>
        <begin position="707"/>
        <end position="742"/>
    </location>
</feature>
<evidence type="ECO:0000256" key="7">
    <source>
        <dbReference type="ARBA" id="ARBA00023186"/>
    </source>
</evidence>
<keyword evidence="3" id="KW-0677">Repeat</keyword>
<evidence type="ECO:0008006" key="12">
    <source>
        <dbReference type="Google" id="ProtNLM"/>
    </source>
</evidence>
<evidence type="ECO:0000256" key="5">
    <source>
        <dbReference type="ARBA" id="ARBA00022840"/>
    </source>
</evidence>
<dbReference type="SUPFAM" id="SSF50978">
    <property type="entry name" value="WD40 repeat-like"/>
    <property type="match status" value="1"/>
</dbReference>
<dbReference type="SMART" id="SM00320">
    <property type="entry name" value="WD40"/>
    <property type="match status" value="6"/>
</dbReference>
<keyword evidence="7" id="KW-0143">Chaperone</keyword>
<accession>A0ABP6SSK7</accession>
<comment type="caution">
    <text evidence="10">The sequence shown here is derived from an EMBL/GenBank/DDBJ whole genome shotgun (WGS) entry which is preliminary data.</text>
</comment>
<name>A0ABP6SSK7_9ACTN</name>
<dbReference type="Gene3D" id="3.30.420.40">
    <property type="match status" value="2"/>
</dbReference>
<dbReference type="PROSITE" id="PS00678">
    <property type="entry name" value="WD_REPEATS_1"/>
    <property type="match status" value="4"/>
</dbReference>
<evidence type="ECO:0000256" key="8">
    <source>
        <dbReference type="PROSITE-ProRule" id="PRU00221"/>
    </source>
</evidence>
<feature type="repeat" description="WD" evidence="8">
    <location>
        <begin position="585"/>
        <end position="619"/>
    </location>
</feature>